<dbReference type="WBParaSite" id="ALUE_0002130201-mRNA-1">
    <property type="protein sequence ID" value="ALUE_0002130201-mRNA-1"/>
    <property type="gene ID" value="ALUE_0002130201"/>
</dbReference>
<dbReference type="InterPro" id="IPR022557">
    <property type="entry name" value="SARA-like_C"/>
</dbReference>
<dbReference type="Pfam" id="PF11979">
    <property type="entry name" value="SARA_C"/>
    <property type="match status" value="1"/>
</dbReference>
<dbReference type="PANTHER" id="PTHR46319:SF3">
    <property type="entry name" value="ZINC FINGER FYVE DOMAIN-CONTAINING PROTEIN"/>
    <property type="match status" value="1"/>
</dbReference>
<dbReference type="GO" id="GO:0031901">
    <property type="term" value="C:early endosome membrane"/>
    <property type="evidence" value="ECO:0007669"/>
    <property type="project" value="TreeGrafter"/>
</dbReference>
<dbReference type="GO" id="GO:0016197">
    <property type="term" value="P:endosomal transport"/>
    <property type="evidence" value="ECO:0007669"/>
    <property type="project" value="TreeGrafter"/>
</dbReference>
<dbReference type="Proteomes" id="UP000036681">
    <property type="component" value="Unplaced"/>
</dbReference>
<sequence>MVECFDNLIVPSSPFLVACFIHQCETLWALAIPNRLLYRIGLQASYYPTPIVNRRTRDPVYSSFSDTTVLKVFTDFRNWSYRMLRVHGSTLDLQDDESRLVIPLWAKSDLKNLVESNRNMIAFALDFNADADSHLVCEQDATGSYRTQVFTTGVTARKVTGASFIIVDGALKSGDVPLSVSVVEDGIAIRLRADAMIAFAEALIAGEDYRLESNTMKFSLEWRNIAPRGSIGELVSPIDQSSLLVI</sequence>
<evidence type="ECO:0000313" key="3">
    <source>
        <dbReference type="WBParaSite" id="ALUE_0002130201-mRNA-1"/>
    </source>
</evidence>
<dbReference type="AlphaFoldDB" id="A0A0M3IRC4"/>
<evidence type="ECO:0000259" key="1">
    <source>
        <dbReference type="SMART" id="SM01421"/>
    </source>
</evidence>
<protein>
    <submittedName>
        <fullName evidence="3">DUF3480 domain-containing protein</fullName>
    </submittedName>
</protein>
<keyword evidence="2" id="KW-1185">Reference proteome</keyword>
<dbReference type="SMART" id="SM01421">
    <property type="entry name" value="DUF3480"/>
    <property type="match status" value="1"/>
</dbReference>
<reference evidence="3" key="1">
    <citation type="submission" date="2017-02" db="UniProtKB">
        <authorList>
            <consortium name="WormBaseParasite"/>
        </authorList>
    </citation>
    <scope>IDENTIFICATION</scope>
</reference>
<proteinExistence type="predicted"/>
<dbReference type="PANTHER" id="PTHR46319">
    <property type="entry name" value="ZINC FINGER FYVE DOMAIN-CONTAINING PROTEIN"/>
    <property type="match status" value="1"/>
</dbReference>
<evidence type="ECO:0000313" key="2">
    <source>
        <dbReference type="Proteomes" id="UP000036681"/>
    </source>
</evidence>
<name>A0A0M3IRC4_ASCLU</name>
<accession>A0A0M3IRC4</accession>
<organism evidence="2 3">
    <name type="scientific">Ascaris lumbricoides</name>
    <name type="common">Giant roundworm</name>
    <dbReference type="NCBI Taxonomy" id="6252"/>
    <lineage>
        <taxon>Eukaryota</taxon>
        <taxon>Metazoa</taxon>
        <taxon>Ecdysozoa</taxon>
        <taxon>Nematoda</taxon>
        <taxon>Chromadorea</taxon>
        <taxon>Rhabditida</taxon>
        <taxon>Spirurina</taxon>
        <taxon>Ascaridomorpha</taxon>
        <taxon>Ascaridoidea</taxon>
        <taxon>Ascarididae</taxon>
        <taxon>Ascaris</taxon>
    </lineage>
</organism>
<dbReference type="Gene3D" id="3.30.1360.220">
    <property type="entry name" value="Domain of unknown function (DUF3480), N-terminal subdomain"/>
    <property type="match status" value="1"/>
</dbReference>
<feature type="domain" description="Smad anchor for receptor activation-like C-terminal" evidence="1">
    <location>
        <begin position="10"/>
        <end position="246"/>
    </location>
</feature>